<dbReference type="AlphaFoldDB" id="T1ATR7"/>
<reference evidence="3" key="2">
    <citation type="journal article" date="2014" name="ISME J.">
        <title>Microbial stratification in low pH oxic and suboxic macroscopic growths along an acid mine drainage.</title>
        <authorList>
            <person name="Mendez-Garcia C."/>
            <person name="Mesa V."/>
            <person name="Sprenger R.R."/>
            <person name="Richter M."/>
            <person name="Diez M.S."/>
            <person name="Solano J."/>
            <person name="Bargiela R."/>
            <person name="Golyshina O.V."/>
            <person name="Manteca A."/>
            <person name="Ramos J.L."/>
            <person name="Gallego J.R."/>
            <person name="Llorente I."/>
            <person name="Martins Dos Santos V.A."/>
            <person name="Jensen O.N."/>
            <person name="Pelaez A.I."/>
            <person name="Sanchez J."/>
            <person name="Ferrer M."/>
        </authorList>
    </citation>
    <scope>NUCLEOTIDE SEQUENCE</scope>
</reference>
<dbReference type="PANTHER" id="PTHR40732">
    <property type="entry name" value="UPF0218 PROTEIN TK1697"/>
    <property type="match status" value="1"/>
</dbReference>
<evidence type="ECO:0000256" key="2">
    <source>
        <dbReference type="ARBA" id="ARBA00023134"/>
    </source>
</evidence>
<name>T1ATR7_9ZZZZ</name>
<keyword evidence="1" id="KW-0547">Nucleotide-binding</keyword>
<dbReference type="PIRSF" id="PIRSF006533">
    <property type="entry name" value="UCP006533"/>
    <property type="match status" value="1"/>
</dbReference>
<accession>T1ATR7</accession>
<gene>
    <name evidence="3" type="ORF">B2A_03491</name>
</gene>
<dbReference type="HAMAP" id="MF_00590">
    <property type="entry name" value="Dephospho_CoA_kinase_GTP_dep"/>
    <property type="match status" value="1"/>
</dbReference>
<sequence length="170" mass="18793">MLLKSGCKFIVSASINAEIAATNHTICTPDELKSLGNEVRIISVGDFTTAGLKASGINPFLQIVDLKTKRSKNSEYTHMEGSIQIRNDPGTISHDLFELIRDILQQDKPARIEVTGEEDLAVLPIIYYSDDNTVVAYGVPDVGMACLRVNSHLKLIVNDMIERMEIECQN</sequence>
<dbReference type="EMBL" id="AUZZ01002340">
    <property type="protein sequence ID" value="EQD60807.1"/>
    <property type="molecule type" value="Genomic_DNA"/>
</dbReference>
<evidence type="ECO:0000256" key="1">
    <source>
        <dbReference type="ARBA" id="ARBA00022741"/>
    </source>
</evidence>
<reference evidence="3" key="1">
    <citation type="submission" date="2013-08" db="EMBL/GenBank/DDBJ databases">
        <authorList>
            <person name="Mendez C."/>
            <person name="Richter M."/>
            <person name="Ferrer M."/>
            <person name="Sanchez J."/>
        </authorList>
    </citation>
    <scope>NUCLEOTIDE SEQUENCE</scope>
</reference>
<dbReference type="GO" id="GO:0016301">
    <property type="term" value="F:kinase activity"/>
    <property type="evidence" value="ECO:0007669"/>
    <property type="project" value="InterPro"/>
</dbReference>
<dbReference type="InterPro" id="IPR007164">
    <property type="entry name" value="GTP-dep_dephospho-CoA_kin"/>
</dbReference>
<dbReference type="GO" id="GO:0005525">
    <property type="term" value="F:GTP binding"/>
    <property type="evidence" value="ECO:0007669"/>
    <property type="project" value="UniProtKB-KW"/>
</dbReference>
<keyword evidence="2" id="KW-0342">GTP-binding</keyword>
<dbReference type="Pfam" id="PF04019">
    <property type="entry name" value="DUF359"/>
    <property type="match status" value="1"/>
</dbReference>
<evidence type="ECO:0000313" key="3">
    <source>
        <dbReference type="EMBL" id="EQD60807.1"/>
    </source>
</evidence>
<comment type="caution">
    <text evidence="3">The sequence shown here is derived from an EMBL/GenBank/DDBJ whole genome shotgun (WGS) entry which is preliminary data.</text>
</comment>
<dbReference type="PANTHER" id="PTHR40732:SF1">
    <property type="entry name" value="GTP-DEPENDENT DEPHOSPHO-COA KINASE"/>
    <property type="match status" value="1"/>
</dbReference>
<proteinExistence type="inferred from homology"/>
<organism evidence="3">
    <name type="scientific">mine drainage metagenome</name>
    <dbReference type="NCBI Taxonomy" id="410659"/>
    <lineage>
        <taxon>unclassified sequences</taxon>
        <taxon>metagenomes</taxon>
        <taxon>ecological metagenomes</taxon>
    </lineage>
</organism>
<protein>
    <submittedName>
        <fullName evidence="3">Protein containing DUF359</fullName>
    </submittedName>
</protein>
<dbReference type="GO" id="GO:0015937">
    <property type="term" value="P:coenzyme A biosynthetic process"/>
    <property type="evidence" value="ECO:0007669"/>
    <property type="project" value="InterPro"/>
</dbReference>